<feature type="binding site" evidence="6">
    <location>
        <position position="86"/>
    </location>
    <ligand>
        <name>ATP</name>
        <dbReference type="ChEBI" id="CHEBI:30616"/>
    </ligand>
</feature>
<evidence type="ECO:0000256" key="7">
    <source>
        <dbReference type="SAM" id="MobiDB-lite"/>
    </source>
</evidence>
<dbReference type="SUPFAM" id="SSF56112">
    <property type="entry name" value="Protein kinase-like (PK-like)"/>
    <property type="match status" value="1"/>
</dbReference>
<feature type="domain" description="Protein kinase" evidence="8">
    <location>
        <begin position="55"/>
        <end position="442"/>
    </location>
</feature>
<keyword evidence="1" id="KW-0723">Serine/threonine-protein kinase</keyword>
<evidence type="ECO:0000313" key="10">
    <source>
        <dbReference type="Proteomes" id="UP000050424"/>
    </source>
</evidence>
<keyword evidence="2" id="KW-0808">Transferase</keyword>
<dbReference type="Gene3D" id="3.30.200.20">
    <property type="entry name" value="Phosphorylase Kinase, domain 1"/>
    <property type="match status" value="1"/>
</dbReference>
<proteinExistence type="predicted"/>
<organism evidence="9 10">
    <name type="scientific">Neonectria ditissima</name>
    <dbReference type="NCBI Taxonomy" id="78410"/>
    <lineage>
        <taxon>Eukaryota</taxon>
        <taxon>Fungi</taxon>
        <taxon>Dikarya</taxon>
        <taxon>Ascomycota</taxon>
        <taxon>Pezizomycotina</taxon>
        <taxon>Sordariomycetes</taxon>
        <taxon>Hypocreomycetidae</taxon>
        <taxon>Hypocreales</taxon>
        <taxon>Nectriaceae</taxon>
        <taxon>Neonectria</taxon>
    </lineage>
</organism>
<dbReference type="Gene3D" id="1.10.510.10">
    <property type="entry name" value="Transferase(Phosphotransferase) domain 1"/>
    <property type="match status" value="1"/>
</dbReference>
<dbReference type="InterPro" id="IPR011009">
    <property type="entry name" value="Kinase-like_dom_sf"/>
</dbReference>
<name>A0A0P7BDC5_9HYPO</name>
<evidence type="ECO:0000256" key="1">
    <source>
        <dbReference type="ARBA" id="ARBA00022527"/>
    </source>
</evidence>
<keyword evidence="10" id="KW-1185">Reference proteome</keyword>
<dbReference type="PROSITE" id="PS00107">
    <property type="entry name" value="PROTEIN_KINASE_ATP"/>
    <property type="match status" value="1"/>
</dbReference>
<dbReference type="GO" id="GO:0005634">
    <property type="term" value="C:nucleus"/>
    <property type="evidence" value="ECO:0007669"/>
    <property type="project" value="TreeGrafter"/>
</dbReference>
<accession>A0A0P7BDC5</accession>
<evidence type="ECO:0000256" key="5">
    <source>
        <dbReference type="ARBA" id="ARBA00022840"/>
    </source>
</evidence>
<keyword evidence="3 6" id="KW-0547">Nucleotide-binding</keyword>
<keyword evidence="4" id="KW-0418">Kinase</keyword>
<dbReference type="GO" id="GO:0005524">
    <property type="term" value="F:ATP binding"/>
    <property type="evidence" value="ECO:0007669"/>
    <property type="project" value="UniProtKB-UniRule"/>
</dbReference>
<feature type="compositionally biased region" description="Pro residues" evidence="7">
    <location>
        <begin position="1"/>
        <end position="14"/>
    </location>
</feature>
<dbReference type="AlphaFoldDB" id="A0A0P7BDC5"/>
<evidence type="ECO:0000256" key="6">
    <source>
        <dbReference type="PROSITE-ProRule" id="PRU10141"/>
    </source>
</evidence>
<dbReference type="PANTHER" id="PTHR45646">
    <property type="entry name" value="SERINE/THREONINE-PROTEIN KINASE DOA-RELATED"/>
    <property type="match status" value="1"/>
</dbReference>
<dbReference type="Pfam" id="PF00069">
    <property type="entry name" value="Pkinase"/>
    <property type="match status" value="2"/>
</dbReference>
<dbReference type="InterPro" id="IPR000719">
    <property type="entry name" value="Prot_kinase_dom"/>
</dbReference>
<dbReference type="EMBL" id="LKCW01000158">
    <property type="protein sequence ID" value="KPM37672.1"/>
    <property type="molecule type" value="Genomic_DNA"/>
</dbReference>
<dbReference type="STRING" id="78410.A0A0P7BDC5"/>
<evidence type="ECO:0000256" key="2">
    <source>
        <dbReference type="ARBA" id="ARBA00022679"/>
    </source>
</evidence>
<dbReference type="OrthoDB" id="5979581at2759"/>
<evidence type="ECO:0000256" key="3">
    <source>
        <dbReference type="ARBA" id="ARBA00022741"/>
    </source>
</evidence>
<dbReference type="InterPro" id="IPR051175">
    <property type="entry name" value="CLK_kinases"/>
</dbReference>
<dbReference type="GO" id="GO:0004674">
    <property type="term" value="F:protein serine/threonine kinase activity"/>
    <property type="evidence" value="ECO:0007669"/>
    <property type="project" value="UniProtKB-KW"/>
</dbReference>
<gene>
    <name evidence="9" type="ORF">AK830_g8892</name>
</gene>
<dbReference type="PROSITE" id="PS50011">
    <property type="entry name" value="PROTEIN_KINASE_DOM"/>
    <property type="match status" value="1"/>
</dbReference>
<comment type="caution">
    <text evidence="9">The sequence shown here is derived from an EMBL/GenBank/DDBJ whole genome shotgun (WGS) entry which is preliminary data.</text>
</comment>
<sequence>MSSPSPPPTPPAQPPRTRAETRFKPSVLACEWSEEYRPGGFHPIKFGDTLAGGRYRIIRKLGNGSFSTVWLGATDGIDVPKYVAIKIMTAKQSLSGASNELRIAEVLSALDEDAPETTHVLLPLDYFDEKGPNGTHRCLTYEPMGVTVASGVDKLPQFRDKVRFMNDTWRYPKWMVKIILKHTLLGLASLHRRNVVHGDLQPGNLLFATNGLHAAGEDELVQTTGATTGCVVRLDGKKDKWAPQYLALGQPLYAYADFTENLEIRISDLGAAFFRDDPPAKIVTPFALRAPEIILKQQINEKIDIWSFGCLVYELITNAQLFPVAPYDEDQQEEGDDDHLLTLNNILGDLPQDVMTIWSRSASYFGPNRERLNPRAALPEDSGLFNPELWTNDSLETLFDQNKPDEVNEAEAVIIVALIRRILKYDASQRPTAEELLEDPWFHSE</sequence>
<evidence type="ECO:0000313" key="9">
    <source>
        <dbReference type="EMBL" id="KPM37672.1"/>
    </source>
</evidence>
<reference evidence="9 10" key="1">
    <citation type="submission" date="2015-09" db="EMBL/GenBank/DDBJ databases">
        <title>Draft genome of a European isolate of the apple canker pathogen Neonectria ditissima.</title>
        <authorList>
            <person name="Gomez-Cortecero A."/>
            <person name="Harrison R.J."/>
            <person name="Armitage A.D."/>
        </authorList>
    </citation>
    <scope>NUCLEOTIDE SEQUENCE [LARGE SCALE GENOMIC DNA]</scope>
    <source>
        <strain evidence="9 10">R09/05</strain>
    </source>
</reference>
<feature type="region of interest" description="Disordered" evidence="7">
    <location>
        <begin position="1"/>
        <end position="21"/>
    </location>
</feature>
<keyword evidence="5 6" id="KW-0067">ATP-binding</keyword>
<evidence type="ECO:0000256" key="4">
    <source>
        <dbReference type="ARBA" id="ARBA00022777"/>
    </source>
</evidence>
<dbReference type="GO" id="GO:0043484">
    <property type="term" value="P:regulation of RNA splicing"/>
    <property type="evidence" value="ECO:0007669"/>
    <property type="project" value="TreeGrafter"/>
</dbReference>
<evidence type="ECO:0000259" key="8">
    <source>
        <dbReference type="PROSITE" id="PS50011"/>
    </source>
</evidence>
<dbReference type="Proteomes" id="UP000050424">
    <property type="component" value="Unassembled WGS sequence"/>
</dbReference>
<dbReference type="InterPro" id="IPR017441">
    <property type="entry name" value="Protein_kinase_ATP_BS"/>
</dbReference>
<protein>
    <recommendedName>
        <fullName evidence="8">Protein kinase domain-containing protein</fullName>
    </recommendedName>
</protein>
<dbReference type="PANTHER" id="PTHR45646:SF11">
    <property type="entry name" value="SERINE_THREONINE-PROTEIN KINASE DOA"/>
    <property type="match status" value="1"/>
</dbReference>